<dbReference type="PANTHER" id="PTHR40661">
    <property type="match status" value="1"/>
</dbReference>
<dbReference type="Gene3D" id="1.10.260.40">
    <property type="entry name" value="lambda repressor-like DNA-binding domains"/>
    <property type="match status" value="1"/>
</dbReference>
<dbReference type="CDD" id="cd06529">
    <property type="entry name" value="S24_LexA-like"/>
    <property type="match status" value="1"/>
</dbReference>
<evidence type="ECO:0000259" key="5">
    <source>
        <dbReference type="Pfam" id="PF00717"/>
    </source>
</evidence>
<dbReference type="CDD" id="cd00093">
    <property type="entry name" value="HTH_XRE"/>
    <property type="match status" value="1"/>
</dbReference>
<evidence type="ECO:0000313" key="7">
    <source>
        <dbReference type="Proteomes" id="UP000029493"/>
    </source>
</evidence>
<dbReference type="GO" id="GO:0003677">
    <property type="term" value="F:DNA binding"/>
    <property type="evidence" value="ECO:0007669"/>
    <property type="project" value="UniProtKB-KW"/>
</dbReference>
<keyword evidence="2" id="KW-0238">DNA-binding</keyword>
<keyword evidence="1" id="KW-0805">Transcription regulation</keyword>
<gene>
    <name evidence="6" type="ORF">LK03_08125</name>
</gene>
<dbReference type="eggNOG" id="COG2932">
    <property type="taxonomic scope" value="Bacteria"/>
</dbReference>
<evidence type="ECO:0000256" key="3">
    <source>
        <dbReference type="ARBA" id="ARBA00023163"/>
    </source>
</evidence>
<reference evidence="6 7" key="1">
    <citation type="submission" date="2014-09" db="EMBL/GenBank/DDBJ databases">
        <authorList>
            <person name="Chan K.-G."/>
        </authorList>
    </citation>
    <scope>NUCLEOTIDE SEQUENCE [LARGE SCALE GENOMIC DNA]</scope>
    <source>
        <strain evidence="6 7">ND07</strain>
    </source>
</reference>
<dbReference type="InterPro" id="IPR010982">
    <property type="entry name" value="Lambda_DNA-bd_dom_sf"/>
</dbReference>
<organism evidence="6 7">
    <name type="scientific">Pseudomonas cremoricolorata</name>
    <dbReference type="NCBI Taxonomy" id="157783"/>
    <lineage>
        <taxon>Bacteria</taxon>
        <taxon>Pseudomonadati</taxon>
        <taxon>Pseudomonadota</taxon>
        <taxon>Gammaproteobacteria</taxon>
        <taxon>Pseudomonadales</taxon>
        <taxon>Pseudomonadaceae</taxon>
        <taxon>Pseudomonas</taxon>
    </lineage>
</organism>
<dbReference type="SUPFAM" id="SSF47413">
    <property type="entry name" value="lambda repressor-like DNA-binding domains"/>
    <property type="match status" value="1"/>
</dbReference>
<keyword evidence="7" id="KW-1185">Reference proteome</keyword>
<protein>
    <submittedName>
        <fullName evidence="6">XRE family transcriptional regulator</fullName>
    </submittedName>
</protein>
<sequence length="238" mass="27006">MNNSGDRLKALLQECDLTPSDFAAQRDVSPQHINNWFKRGVPVARLEEIADLFCVHRRWLKSGEGPKHPDPILRPRPVTPTPPQPASLLLTSNGVQVQCPLQHWQHGEFMVVEECRVSVPQQALEALGIFPRDVLCLAMPADNMAPVIPRDSILAIDRSCTQVVEGETYALLHGDQLRIHCLSLGHKDVLSLHSHDRLHHPSERYSPSQRQAQDLRILGWVFWYTHLRPQHPRHSEGS</sequence>
<dbReference type="InterPro" id="IPR036286">
    <property type="entry name" value="LexA/Signal_pep-like_sf"/>
</dbReference>
<keyword evidence="3" id="KW-0804">Transcription</keyword>
<evidence type="ECO:0000313" key="6">
    <source>
        <dbReference type="EMBL" id="AIR89242.1"/>
    </source>
</evidence>
<proteinExistence type="predicted"/>
<dbReference type="PANTHER" id="PTHR40661:SF2">
    <property type="entry name" value="HTH-TYPE TRANSCRIPTIONAL REGULATOR PRTR"/>
    <property type="match status" value="1"/>
</dbReference>
<dbReference type="SUPFAM" id="SSF51306">
    <property type="entry name" value="LexA/Signal peptidase"/>
    <property type="match status" value="1"/>
</dbReference>
<dbReference type="Proteomes" id="UP000029493">
    <property type="component" value="Chromosome"/>
</dbReference>
<dbReference type="Pfam" id="PF00717">
    <property type="entry name" value="Peptidase_S24"/>
    <property type="match status" value="1"/>
</dbReference>
<feature type="compositionally biased region" description="Pro residues" evidence="4">
    <location>
        <begin position="74"/>
        <end position="84"/>
    </location>
</feature>
<dbReference type="InterPro" id="IPR015927">
    <property type="entry name" value="Peptidase_S24_S26A/B/C"/>
</dbReference>
<dbReference type="RefSeq" id="WP_038411834.1">
    <property type="nucleotide sequence ID" value="NZ_CP009455.1"/>
</dbReference>
<evidence type="ECO:0000256" key="1">
    <source>
        <dbReference type="ARBA" id="ARBA00023015"/>
    </source>
</evidence>
<feature type="region of interest" description="Disordered" evidence="4">
    <location>
        <begin position="65"/>
        <end position="84"/>
    </location>
</feature>
<dbReference type="STRING" id="157783.LK03_08125"/>
<feature type="domain" description="Peptidase S24/S26A/S26B/S26C" evidence="5">
    <location>
        <begin position="129"/>
        <end position="222"/>
    </location>
</feature>
<evidence type="ECO:0000256" key="4">
    <source>
        <dbReference type="SAM" id="MobiDB-lite"/>
    </source>
</evidence>
<evidence type="ECO:0000256" key="2">
    <source>
        <dbReference type="ARBA" id="ARBA00023125"/>
    </source>
</evidence>
<dbReference type="AlphaFoldDB" id="A0A089WRY2"/>
<name>A0A089WRY2_9PSED</name>
<accession>A0A089WRY2</accession>
<dbReference type="InterPro" id="IPR039418">
    <property type="entry name" value="LexA-like"/>
</dbReference>
<dbReference type="KEGG" id="psw:LK03_08125"/>
<dbReference type="InterPro" id="IPR001387">
    <property type="entry name" value="Cro/C1-type_HTH"/>
</dbReference>
<dbReference type="EMBL" id="CP009455">
    <property type="protein sequence ID" value="AIR89242.1"/>
    <property type="molecule type" value="Genomic_DNA"/>
</dbReference>
<dbReference type="OrthoDB" id="8613261at2"/>
<dbReference type="Gene3D" id="2.10.109.10">
    <property type="entry name" value="Umud Fragment, subunit A"/>
    <property type="match status" value="1"/>
</dbReference>